<proteinExistence type="inferred from homology"/>
<keyword evidence="9" id="KW-1185">Reference proteome</keyword>
<evidence type="ECO:0000313" key="9">
    <source>
        <dbReference type="Proteomes" id="UP001596226"/>
    </source>
</evidence>
<dbReference type="CDD" id="cd16147">
    <property type="entry name" value="G6S"/>
    <property type="match status" value="1"/>
</dbReference>
<protein>
    <submittedName>
        <fullName evidence="8">Sulfatase</fullName>
        <ecNumber evidence="8">3.1.6.-</ecNumber>
    </submittedName>
</protein>
<evidence type="ECO:0000259" key="7">
    <source>
        <dbReference type="Pfam" id="PF00884"/>
    </source>
</evidence>
<keyword evidence="2 6" id="KW-0732">Signal</keyword>
<dbReference type="EC" id="3.1.6.-" evidence="8"/>
<dbReference type="InterPro" id="IPR017850">
    <property type="entry name" value="Alkaline_phosphatase_core_sf"/>
</dbReference>
<feature type="chain" id="PRO_5045378386" evidence="6">
    <location>
        <begin position="29"/>
        <end position="497"/>
    </location>
</feature>
<dbReference type="PROSITE" id="PS00523">
    <property type="entry name" value="SULFATASE_1"/>
    <property type="match status" value="1"/>
</dbReference>
<gene>
    <name evidence="8" type="ORF">ACFQGL_14255</name>
</gene>
<accession>A0ABW1H6W3</accession>
<comment type="similarity">
    <text evidence="1">Belongs to the sulfatase family.</text>
</comment>
<dbReference type="GO" id="GO:0016787">
    <property type="term" value="F:hydrolase activity"/>
    <property type="evidence" value="ECO:0007669"/>
    <property type="project" value="UniProtKB-KW"/>
</dbReference>
<keyword evidence="4" id="KW-0325">Glycoprotein</keyword>
<dbReference type="PANTHER" id="PTHR43108">
    <property type="entry name" value="N-ACETYLGLUCOSAMINE-6-SULFATASE FAMILY MEMBER"/>
    <property type="match status" value="1"/>
</dbReference>
<feature type="signal peptide" evidence="6">
    <location>
        <begin position="1"/>
        <end position="28"/>
    </location>
</feature>
<evidence type="ECO:0000256" key="5">
    <source>
        <dbReference type="SAM" id="MobiDB-lite"/>
    </source>
</evidence>
<evidence type="ECO:0000313" key="8">
    <source>
        <dbReference type="EMBL" id="MFC5924508.1"/>
    </source>
</evidence>
<dbReference type="Pfam" id="PF00884">
    <property type="entry name" value="Sulfatase"/>
    <property type="match status" value="1"/>
</dbReference>
<evidence type="ECO:0000256" key="1">
    <source>
        <dbReference type="ARBA" id="ARBA00008779"/>
    </source>
</evidence>
<feature type="region of interest" description="Disordered" evidence="5">
    <location>
        <begin position="405"/>
        <end position="425"/>
    </location>
</feature>
<dbReference type="PIRSF" id="PIRSF036666">
    <property type="entry name" value="G6S"/>
    <property type="match status" value="1"/>
</dbReference>
<evidence type="ECO:0000256" key="3">
    <source>
        <dbReference type="ARBA" id="ARBA00022801"/>
    </source>
</evidence>
<dbReference type="RefSeq" id="WP_377511278.1">
    <property type="nucleotide sequence ID" value="NZ_JBHSQS010000007.1"/>
</dbReference>
<dbReference type="Proteomes" id="UP001596226">
    <property type="component" value="Unassembled WGS sequence"/>
</dbReference>
<reference evidence="9" key="1">
    <citation type="journal article" date="2019" name="Int. J. Syst. Evol. Microbiol.">
        <title>The Global Catalogue of Microorganisms (GCM) 10K type strain sequencing project: providing services to taxonomists for standard genome sequencing and annotation.</title>
        <authorList>
            <consortium name="The Broad Institute Genomics Platform"/>
            <consortium name="The Broad Institute Genome Sequencing Center for Infectious Disease"/>
            <person name="Wu L."/>
            <person name="Ma J."/>
        </authorList>
    </citation>
    <scope>NUCLEOTIDE SEQUENCE [LARGE SCALE GENOMIC DNA]</scope>
    <source>
        <strain evidence="9">CGMCC 4.7144</strain>
    </source>
</reference>
<organism evidence="8 9">
    <name type="scientific">Micromonospora vulcania</name>
    <dbReference type="NCBI Taxonomy" id="1441873"/>
    <lineage>
        <taxon>Bacteria</taxon>
        <taxon>Bacillati</taxon>
        <taxon>Actinomycetota</taxon>
        <taxon>Actinomycetes</taxon>
        <taxon>Micromonosporales</taxon>
        <taxon>Micromonosporaceae</taxon>
        <taxon>Micromonospora</taxon>
    </lineage>
</organism>
<comment type="caution">
    <text evidence="8">The sequence shown here is derived from an EMBL/GenBank/DDBJ whole genome shotgun (WGS) entry which is preliminary data.</text>
</comment>
<name>A0ABW1H6W3_9ACTN</name>
<evidence type="ECO:0000256" key="6">
    <source>
        <dbReference type="SAM" id="SignalP"/>
    </source>
</evidence>
<feature type="domain" description="Sulfatase N-terminal" evidence="7">
    <location>
        <begin position="40"/>
        <end position="368"/>
    </location>
</feature>
<evidence type="ECO:0000256" key="4">
    <source>
        <dbReference type="ARBA" id="ARBA00023180"/>
    </source>
</evidence>
<dbReference type="SUPFAM" id="SSF53649">
    <property type="entry name" value="Alkaline phosphatase-like"/>
    <property type="match status" value="1"/>
</dbReference>
<sequence length="497" mass="53374">MAITHRRLLAATVVAALSLLAVWTPARGAEPAPAPAATAPNIIFVLTDDLAWNLVQYLPQVRQLQNEGVTFTNYTVTDSLCCPSRSSILTGKLPHNTGVFTNGGADGGFAVFKGRGNENRTFATALQGKGYRTAFLGKYLNGYLPADTQGGALPYVPPGWSEWYVAGNGYPEYNYDLNENHTVVHYGSAPADYLTNVLSRKGKDFIQRSAAAGTPFLLEVSTFAPHSPFTPANQDLDDFPGLTAPRTAAYDRLPSDPPSWLAGNGPLTAQEKSTLDTNFRKRAQSVQAVDRLIGNLRAQLTASGVADNTYVVFSSDNGFHMGEYRLTGGKQTAFDTDVRVPLVVAGPGAVPGLRRDEIVQNVDLAPTFQRIGAAEVAVDVDGRSLLGLTRGDPASNWRTGALIEHHGPNQAADDPDAQDRRNGSPTTYEALRTATYTYVEYSNGEREYYDRTVDPHQLDNLAAGLPAARLAALHTALVAYVGCHSHSACWTAGHVPA</sequence>
<keyword evidence="3 8" id="KW-0378">Hydrolase</keyword>
<dbReference type="PANTHER" id="PTHR43108:SF8">
    <property type="entry name" value="SD21168P"/>
    <property type="match status" value="1"/>
</dbReference>
<dbReference type="Gene3D" id="3.40.720.10">
    <property type="entry name" value="Alkaline Phosphatase, subunit A"/>
    <property type="match status" value="1"/>
</dbReference>
<dbReference type="InterPro" id="IPR012251">
    <property type="entry name" value="GlcNAc_6-SO4ase"/>
</dbReference>
<dbReference type="InterPro" id="IPR024607">
    <property type="entry name" value="Sulfatase_CS"/>
</dbReference>
<dbReference type="InterPro" id="IPR000917">
    <property type="entry name" value="Sulfatase_N"/>
</dbReference>
<dbReference type="EMBL" id="JBHSQS010000007">
    <property type="protein sequence ID" value="MFC5924508.1"/>
    <property type="molecule type" value="Genomic_DNA"/>
</dbReference>
<evidence type="ECO:0000256" key="2">
    <source>
        <dbReference type="ARBA" id="ARBA00022729"/>
    </source>
</evidence>